<dbReference type="PRINTS" id="PR00294">
    <property type="entry name" value="SSBTLNINHBTR"/>
</dbReference>
<gene>
    <name evidence="10" type="ORF">LWC34_17535</name>
</gene>
<dbReference type="InterPro" id="IPR036819">
    <property type="entry name" value="Subtilisin_inhibitor-like_sf"/>
</dbReference>
<name>A0ABS8Z9R0_9PSEU</name>
<keyword evidence="4" id="KW-0964">Secreted</keyword>
<evidence type="ECO:0000256" key="2">
    <source>
        <dbReference type="ARBA" id="ARBA00010472"/>
    </source>
</evidence>
<evidence type="ECO:0000256" key="4">
    <source>
        <dbReference type="ARBA" id="ARBA00022525"/>
    </source>
</evidence>
<dbReference type="EMBL" id="JAJVCN010000001">
    <property type="protein sequence ID" value="MCE7004613.1"/>
    <property type="molecule type" value="Genomic_DNA"/>
</dbReference>
<reference evidence="10 11" key="1">
    <citation type="submission" date="2021-12" db="EMBL/GenBank/DDBJ databases">
        <title>Genome sequence of Kibdelosporangium philippinense ATCC 49844.</title>
        <authorList>
            <person name="Fedorov E.A."/>
            <person name="Omeragic M."/>
            <person name="Shalygina K.F."/>
            <person name="Maclea K.S."/>
        </authorList>
    </citation>
    <scope>NUCLEOTIDE SEQUENCE [LARGE SCALE GENOMIC DNA]</scope>
    <source>
        <strain evidence="10 11">ATCC 49844</strain>
    </source>
</reference>
<comment type="subunit">
    <text evidence="3">Homodimer.</text>
</comment>
<evidence type="ECO:0000256" key="3">
    <source>
        <dbReference type="ARBA" id="ARBA00011738"/>
    </source>
</evidence>
<evidence type="ECO:0000259" key="9">
    <source>
        <dbReference type="Pfam" id="PF00720"/>
    </source>
</evidence>
<evidence type="ECO:0000313" key="11">
    <source>
        <dbReference type="Proteomes" id="UP001521150"/>
    </source>
</evidence>
<comment type="similarity">
    <text evidence="2 8">Belongs to the protease inhibitor I16 (SSI) family.</text>
</comment>
<sequence>MKHRKHKEVVATDVTSIHDHVLFKKMLTHRTYALLLVAVTTALAFPGSTPPGHAATANGQPPQASSELELTVSEGLVPIAASQVRTLTCDPPGGNHPYPEAACFDIATAEGDLARLPGEPGKVCSGVYKPVTVTALGDWWGVPVRFQESYGNACKLRAGTGLVFGF</sequence>
<comment type="subcellular location">
    <subcellularLocation>
        <location evidence="1">Secreted</location>
    </subcellularLocation>
</comment>
<evidence type="ECO:0000313" key="10">
    <source>
        <dbReference type="EMBL" id="MCE7004613.1"/>
    </source>
</evidence>
<keyword evidence="7" id="KW-1015">Disulfide bond</keyword>
<keyword evidence="6 8" id="KW-0722">Serine protease inhibitor</keyword>
<evidence type="ECO:0000256" key="1">
    <source>
        <dbReference type="ARBA" id="ARBA00004613"/>
    </source>
</evidence>
<dbReference type="RefSeq" id="WP_233726106.1">
    <property type="nucleotide sequence ID" value="NZ_JAJVCN010000001.1"/>
</dbReference>
<evidence type="ECO:0000256" key="7">
    <source>
        <dbReference type="ARBA" id="ARBA00023157"/>
    </source>
</evidence>
<dbReference type="InterPro" id="IPR023549">
    <property type="entry name" value="Subtilisin_inhibitor"/>
</dbReference>
<dbReference type="Gene3D" id="3.30.350.10">
    <property type="entry name" value="Subtilisin inhibitor-like"/>
    <property type="match status" value="1"/>
</dbReference>
<evidence type="ECO:0000256" key="6">
    <source>
        <dbReference type="ARBA" id="ARBA00022900"/>
    </source>
</evidence>
<evidence type="ECO:0000256" key="8">
    <source>
        <dbReference type="RuleBase" id="RU003471"/>
    </source>
</evidence>
<dbReference type="Proteomes" id="UP001521150">
    <property type="component" value="Unassembled WGS sequence"/>
</dbReference>
<organism evidence="10 11">
    <name type="scientific">Kibdelosporangium philippinense</name>
    <dbReference type="NCBI Taxonomy" id="211113"/>
    <lineage>
        <taxon>Bacteria</taxon>
        <taxon>Bacillati</taxon>
        <taxon>Actinomycetota</taxon>
        <taxon>Actinomycetes</taxon>
        <taxon>Pseudonocardiales</taxon>
        <taxon>Pseudonocardiaceae</taxon>
        <taxon>Kibdelosporangium</taxon>
    </lineage>
</organism>
<dbReference type="Pfam" id="PF00720">
    <property type="entry name" value="SSI"/>
    <property type="match status" value="1"/>
</dbReference>
<comment type="caution">
    <text evidence="10">The sequence shown here is derived from an EMBL/GenBank/DDBJ whole genome shotgun (WGS) entry which is preliminary data.</text>
</comment>
<accession>A0ABS8Z9R0</accession>
<dbReference type="SUPFAM" id="SSF55399">
    <property type="entry name" value="Subtilisin inhibitor"/>
    <property type="match status" value="1"/>
</dbReference>
<protein>
    <submittedName>
        <fullName evidence="10">Subtilase-type protease inhibitor</fullName>
    </submittedName>
</protein>
<feature type="domain" description="Subtilisin inhibitor" evidence="9">
    <location>
        <begin position="65"/>
        <end position="152"/>
    </location>
</feature>
<dbReference type="InterPro" id="IPR000691">
    <property type="entry name" value="Prot_inh_I16_SSI"/>
</dbReference>
<proteinExistence type="inferred from homology"/>
<keyword evidence="5 8" id="KW-0646">Protease inhibitor</keyword>
<dbReference type="GO" id="GO:0030414">
    <property type="term" value="F:peptidase inhibitor activity"/>
    <property type="evidence" value="ECO:0007669"/>
    <property type="project" value="UniProtKB-KW"/>
</dbReference>
<keyword evidence="11" id="KW-1185">Reference proteome</keyword>
<evidence type="ECO:0000256" key="5">
    <source>
        <dbReference type="ARBA" id="ARBA00022690"/>
    </source>
</evidence>